<protein>
    <submittedName>
        <fullName evidence="2">Mercuric reductase</fullName>
    </submittedName>
</protein>
<dbReference type="Proteomes" id="UP000243799">
    <property type="component" value="Unassembled WGS sequence"/>
</dbReference>
<dbReference type="STRING" id="490629.SAMN05216266_12066"/>
<dbReference type="Pfam" id="PF07992">
    <property type="entry name" value="Pyr_redox_2"/>
    <property type="match status" value="1"/>
</dbReference>
<dbReference type="AlphaFoldDB" id="A0A1I1C404"/>
<dbReference type="PRINTS" id="PR00368">
    <property type="entry name" value="FADPNR"/>
</dbReference>
<dbReference type="InterPro" id="IPR036188">
    <property type="entry name" value="FAD/NAD-bd_sf"/>
</dbReference>
<dbReference type="EMBL" id="FOKG01000020">
    <property type="protein sequence ID" value="SFB56852.1"/>
    <property type="molecule type" value="Genomic_DNA"/>
</dbReference>
<gene>
    <name evidence="2" type="ORF">SAMN05216266_12066</name>
</gene>
<reference evidence="3" key="1">
    <citation type="submission" date="2016-10" db="EMBL/GenBank/DDBJ databases">
        <authorList>
            <person name="Varghese N."/>
            <person name="Submissions S."/>
        </authorList>
    </citation>
    <scope>NUCLEOTIDE SEQUENCE [LARGE SCALE GENOMIC DNA]</scope>
    <source>
        <strain evidence="3">CGMCC 4.3568</strain>
    </source>
</reference>
<dbReference type="PANTHER" id="PTHR43014:SF2">
    <property type="entry name" value="MERCURIC REDUCTASE"/>
    <property type="match status" value="1"/>
</dbReference>
<dbReference type="Gene3D" id="3.50.50.60">
    <property type="entry name" value="FAD/NAD(P)-binding domain"/>
    <property type="match status" value="2"/>
</dbReference>
<organism evidence="2 3">
    <name type="scientific">Amycolatopsis marina</name>
    <dbReference type="NCBI Taxonomy" id="490629"/>
    <lineage>
        <taxon>Bacteria</taxon>
        <taxon>Bacillati</taxon>
        <taxon>Actinomycetota</taxon>
        <taxon>Actinomycetes</taxon>
        <taxon>Pseudonocardiales</taxon>
        <taxon>Pseudonocardiaceae</taxon>
        <taxon>Amycolatopsis</taxon>
    </lineage>
</organism>
<dbReference type="GO" id="GO:0050660">
    <property type="term" value="F:flavin adenine dinucleotide binding"/>
    <property type="evidence" value="ECO:0007669"/>
    <property type="project" value="TreeGrafter"/>
</dbReference>
<evidence type="ECO:0000313" key="3">
    <source>
        <dbReference type="Proteomes" id="UP000243799"/>
    </source>
</evidence>
<proteinExistence type="predicted"/>
<evidence type="ECO:0000259" key="1">
    <source>
        <dbReference type="Pfam" id="PF07992"/>
    </source>
</evidence>
<accession>A0A1I1C404</accession>
<dbReference type="PANTHER" id="PTHR43014">
    <property type="entry name" value="MERCURIC REDUCTASE"/>
    <property type="match status" value="1"/>
</dbReference>
<dbReference type="RefSeq" id="WP_245788754.1">
    <property type="nucleotide sequence ID" value="NZ_FOKG01000020.1"/>
</dbReference>
<dbReference type="SUPFAM" id="SSF51905">
    <property type="entry name" value="FAD/NAD(P)-binding domain"/>
    <property type="match status" value="1"/>
</dbReference>
<name>A0A1I1C404_9PSEU</name>
<dbReference type="InterPro" id="IPR023753">
    <property type="entry name" value="FAD/NAD-binding_dom"/>
</dbReference>
<dbReference type="GO" id="GO:0003955">
    <property type="term" value="F:NAD(P)H dehydrogenase (quinone) activity"/>
    <property type="evidence" value="ECO:0007669"/>
    <property type="project" value="TreeGrafter"/>
</dbReference>
<sequence>MTDGPALDVARRWVAAEHYLVATGSAPWAPPIQGLGEVDYLTSTTAMELAERPRSMLVVGGNYIGLEQGQLFARLGTEVTVVEALERLAPAEEPEISAGIERIFMDEGIAVHTGAMVRSVRREQGQVVATIEDSAGQDREVRAEQLLIATGRRPVTGGLGLESVGVQLGALGQIVVDDGLRTANPRIWRPGT</sequence>
<dbReference type="PRINTS" id="PR00411">
    <property type="entry name" value="PNDRDTASEI"/>
</dbReference>
<keyword evidence="3" id="KW-1185">Reference proteome</keyword>
<evidence type="ECO:0000313" key="2">
    <source>
        <dbReference type="EMBL" id="SFB56852.1"/>
    </source>
</evidence>
<feature type="domain" description="FAD/NAD(P)-binding" evidence="1">
    <location>
        <begin position="14"/>
        <end position="188"/>
    </location>
</feature>